<evidence type="ECO:0000256" key="1">
    <source>
        <dbReference type="SAM" id="MobiDB-lite"/>
    </source>
</evidence>
<sequence length="178" mass="18627">VLPLHGRSVAGGEHPQRAALRGVPRGGERVGGGGARAGVAHLPQQAARQHLAPRGAQAGGLLEARGGDPLGAHPRRAGPRALPALRARERRAPVPDVPRARAEHEEGVPVLVAPHGVVHLVPPRRNAALGARRGRRAPALVVRAEDRHPPRAGERRARPAGDLPQPAGLDGLHRMPLL</sequence>
<dbReference type="AlphaFoldDB" id="A0A6J4LFQ5"/>
<feature type="region of interest" description="Disordered" evidence="1">
    <location>
        <begin position="1"/>
        <end position="36"/>
    </location>
</feature>
<reference evidence="2" key="1">
    <citation type="submission" date="2020-02" db="EMBL/GenBank/DDBJ databases">
        <authorList>
            <person name="Meier V. D."/>
        </authorList>
    </citation>
    <scope>NUCLEOTIDE SEQUENCE</scope>
    <source>
        <strain evidence="2">AVDCRST_MAG68</strain>
    </source>
</reference>
<dbReference type="EMBL" id="CADCTW010000120">
    <property type="protein sequence ID" value="CAA9330936.1"/>
    <property type="molecule type" value="Genomic_DNA"/>
</dbReference>
<proteinExistence type="predicted"/>
<feature type="non-terminal residue" evidence="2">
    <location>
        <position position="1"/>
    </location>
</feature>
<name>A0A6J4LFQ5_9BACT</name>
<feature type="region of interest" description="Disordered" evidence="1">
    <location>
        <begin position="141"/>
        <end position="178"/>
    </location>
</feature>
<organism evidence="2">
    <name type="scientific">uncultured Gemmatimonadota bacterium</name>
    <dbReference type="NCBI Taxonomy" id="203437"/>
    <lineage>
        <taxon>Bacteria</taxon>
        <taxon>Pseudomonadati</taxon>
        <taxon>Gemmatimonadota</taxon>
        <taxon>environmental samples</taxon>
    </lineage>
</organism>
<feature type="region of interest" description="Disordered" evidence="1">
    <location>
        <begin position="59"/>
        <end position="101"/>
    </location>
</feature>
<feature type="non-terminal residue" evidence="2">
    <location>
        <position position="178"/>
    </location>
</feature>
<protein>
    <submittedName>
        <fullName evidence="2">Uncharacterized protein</fullName>
    </submittedName>
</protein>
<gene>
    <name evidence="2" type="ORF">AVDCRST_MAG68-2459</name>
</gene>
<evidence type="ECO:0000313" key="2">
    <source>
        <dbReference type="EMBL" id="CAA9330936.1"/>
    </source>
</evidence>
<accession>A0A6J4LFQ5</accession>
<feature type="compositionally biased region" description="Basic and acidic residues" evidence="1">
    <location>
        <begin position="86"/>
        <end position="101"/>
    </location>
</feature>
<feature type="compositionally biased region" description="Basic and acidic residues" evidence="1">
    <location>
        <begin position="143"/>
        <end position="159"/>
    </location>
</feature>